<sequence length="375" mass="41271">MANLFFYGTLCHRPLLSAVLGRDVSARPARLPGHSVFWAAGQNFPLIAEGGAGADGVLVEGLGPEDIARLDHYEGGFIYRTRDLTVEAQGDRVTARVYFPIDARWQPGAPWRLEDWVRRWGPVTVEAAADVMRLQGCVPSEEVHRRYGRMLVRAASRLRAGTGGPTRLRRHAGPGDIVVEGWRQPYAHFFAVEDYDLRFRRFDGSMSETVDRTAFISNDAAVVLPYDPARDRVLLIEQFRMGPFARGDAEPWLVEAIAGQIDADETPQEAVRREAQEEAGLALSELIEVAGYYPTPGSKAEFLYTYIGLADLPDTAAGLGGAEEEAEDIRAHLVSFDDFMALMDSGEVVNGALLLLGMALARRRAAIREVLRSGA</sequence>
<evidence type="ECO:0000256" key="4">
    <source>
        <dbReference type="ARBA" id="ARBA00030602"/>
    </source>
</evidence>
<evidence type="ECO:0000313" key="6">
    <source>
        <dbReference type="EMBL" id="MCV2864429.1"/>
    </source>
</evidence>
<feature type="domain" description="Nudix hydrolase" evidence="5">
    <location>
        <begin position="216"/>
        <end position="356"/>
    </location>
</feature>
<name>A0ABT2YZV9_9RHOB</name>
<dbReference type="SUPFAM" id="SSF55811">
    <property type="entry name" value="Nudix"/>
    <property type="match status" value="1"/>
</dbReference>
<dbReference type="Pfam" id="PF06094">
    <property type="entry name" value="GGACT"/>
    <property type="match status" value="1"/>
</dbReference>
<dbReference type="InterPro" id="IPR000086">
    <property type="entry name" value="NUDIX_hydrolase_dom"/>
</dbReference>
<reference evidence="6 7" key="1">
    <citation type="submission" date="2022-10" db="EMBL/GenBank/DDBJ databases">
        <title>Defluviimonas sp. nov., isolated from ocean surface water.</title>
        <authorList>
            <person name="He W."/>
            <person name="Wang L."/>
            <person name="Zhang D.-F."/>
        </authorList>
    </citation>
    <scope>NUCLEOTIDE SEQUENCE [LARGE SCALE GENOMIC DNA]</scope>
    <source>
        <strain evidence="6 7">WL0075</strain>
    </source>
</reference>
<dbReference type="InterPro" id="IPR015797">
    <property type="entry name" value="NUDIX_hydrolase-like_dom_sf"/>
</dbReference>
<evidence type="ECO:0000256" key="2">
    <source>
        <dbReference type="ARBA" id="ARBA00022679"/>
    </source>
</evidence>
<protein>
    <recommendedName>
        <fullName evidence="4">Putative gamma-glutamylcyclotransferase</fullName>
    </recommendedName>
</protein>
<keyword evidence="2" id="KW-0808">Transferase</keyword>
<dbReference type="EMBL" id="JAOWLA010000005">
    <property type="protein sequence ID" value="MCV2864429.1"/>
    <property type="molecule type" value="Genomic_DNA"/>
</dbReference>
<dbReference type="InterPro" id="IPR036568">
    <property type="entry name" value="GGCT-like_sf"/>
</dbReference>
<dbReference type="InterPro" id="IPR020084">
    <property type="entry name" value="NUDIX_hydrolase_CS"/>
</dbReference>
<dbReference type="InterPro" id="IPR004385">
    <property type="entry name" value="NDP_pyrophosphatase"/>
</dbReference>
<dbReference type="Proteomes" id="UP001652503">
    <property type="component" value="Unassembled WGS sequence"/>
</dbReference>
<evidence type="ECO:0000259" key="5">
    <source>
        <dbReference type="PROSITE" id="PS51462"/>
    </source>
</evidence>
<dbReference type="RefSeq" id="WP_263720948.1">
    <property type="nucleotide sequence ID" value="NZ_JAOWLA010000005.1"/>
</dbReference>
<keyword evidence="7" id="KW-1185">Reference proteome</keyword>
<dbReference type="SUPFAM" id="SSF110857">
    <property type="entry name" value="Gamma-glutamyl cyclotransferase-like"/>
    <property type="match status" value="1"/>
</dbReference>
<proteinExistence type="predicted"/>
<evidence type="ECO:0000256" key="3">
    <source>
        <dbReference type="ARBA" id="ARBA00022801"/>
    </source>
</evidence>
<dbReference type="Pfam" id="PF00293">
    <property type="entry name" value="NUDIX"/>
    <property type="match status" value="1"/>
</dbReference>
<evidence type="ECO:0000313" key="7">
    <source>
        <dbReference type="Proteomes" id="UP001652503"/>
    </source>
</evidence>
<dbReference type="InterPro" id="IPR013024">
    <property type="entry name" value="GGCT-like"/>
</dbReference>
<organism evidence="6 7">
    <name type="scientific">Albidovulum sediminicola</name>
    <dbReference type="NCBI Taxonomy" id="2984331"/>
    <lineage>
        <taxon>Bacteria</taxon>
        <taxon>Pseudomonadati</taxon>
        <taxon>Pseudomonadota</taxon>
        <taxon>Alphaproteobacteria</taxon>
        <taxon>Rhodobacterales</taxon>
        <taxon>Paracoccaceae</taxon>
        <taxon>Albidovulum</taxon>
    </lineage>
</organism>
<dbReference type="CDD" id="cd24155">
    <property type="entry name" value="NUDIX_ADPRase"/>
    <property type="match status" value="1"/>
</dbReference>
<evidence type="ECO:0000256" key="1">
    <source>
        <dbReference type="ARBA" id="ARBA00001946"/>
    </source>
</evidence>
<comment type="cofactor">
    <cofactor evidence="1">
        <name>Mg(2+)</name>
        <dbReference type="ChEBI" id="CHEBI:18420"/>
    </cofactor>
</comment>
<dbReference type="NCBIfam" id="TIGR00052">
    <property type="entry name" value="nudix-type nucleoside diphosphatase, YffH/AdpP family"/>
    <property type="match status" value="1"/>
</dbReference>
<dbReference type="CDD" id="cd06661">
    <property type="entry name" value="GGCT_like"/>
    <property type="match status" value="1"/>
</dbReference>
<dbReference type="PANTHER" id="PTHR31544">
    <property type="entry name" value="AIG2-LIKE PROTEIN D"/>
    <property type="match status" value="1"/>
</dbReference>
<dbReference type="PANTHER" id="PTHR31544:SF2">
    <property type="entry name" value="AIG2-LIKE PROTEIN D"/>
    <property type="match status" value="1"/>
</dbReference>
<dbReference type="Gene3D" id="3.10.490.10">
    <property type="entry name" value="Gamma-glutamyl cyclotransferase-like"/>
    <property type="match status" value="1"/>
</dbReference>
<dbReference type="InterPro" id="IPR045038">
    <property type="entry name" value="AIG2-like"/>
</dbReference>
<dbReference type="Gene3D" id="3.90.79.10">
    <property type="entry name" value="Nucleoside Triphosphate Pyrophosphohydrolase"/>
    <property type="match status" value="1"/>
</dbReference>
<comment type="caution">
    <text evidence="6">The sequence shown here is derived from an EMBL/GenBank/DDBJ whole genome shotgun (WGS) entry which is preliminary data.</text>
</comment>
<accession>A0ABT2YZV9</accession>
<gene>
    <name evidence="6" type="ORF">OE647_06710</name>
</gene>
<keyword evidence="3" id="KW-0378">Hydrolase</keyword>
<dbReference type="InterPro" id="IPR009288">
    <property type="entry name" value="AIG2-like_dom"/>
</dbReference>
<dbReference type="PROSITE" id="PS00893">
    <property type="entry name" value="NUDIX_BOX"/>
    <property type="match status" value="1"/>
</dbReference>
<dbReference type="PROSITE" id="PS51462">
    <property type="entry name" value="NUDIX"/>
    <property type="match status" value="1"/>
</dbReference>